<keyword evidence="4" id="KW-0804">Transcription</keyword>
<dbReference type="CDD" id="cd06267">
    <property type="entry name" value="PBP1_LacI_sugar_binding-like"/>
    <property type="match status" value="1"/>
</dbReference>
<sequence length="338" mass="37628">MRVTIKDIARETELSPTTVSIVLNNKPHRLSAETRKKVLDAAKRMNYRPNSLAASLKTHKTKTIGMVISNFTNSYFGELARGAEARCAQDGYALILCNTNDKSKKNFDYINILIDRGVDGIIISFDGIEADETDRLIAHMLSFGIKIISIDYRTQYKSVSNVMLDNKMGGFLATRHLIEQGHRKIGCITGPLQADSSTANQRYLGYKQALEKYQIEVNEKFVAYGEYNIESGIKHAGTLLSEGVTGIVAANDLCAYGIYKWAREHGITIPDDLSVVGYDDIVYSDFFSPRLTTIRQPAYDMGFEAANKIIESCEDISDGDKDLIFKPELVIGGSTRHL</sequence>
<keyword evidence="1" id="KW-0678">Repressor</keyword>
<keyword evidence="7" id="KW-1185">Reference proteome</keyword>
<dbReference type="SMART" id="SM00354">
    <property type="entry name" value="HTH_LACI"/>
    <property type="match status" value="1"/>
</dbReference>
<name>G5I9T8_9FIRM</name>
<organism evidence="6 7">
    <name type="scientific">Hungatella hathewayi WAL-18680</name>
    <dbReference type="NCBI Taxonomy" id="742737"/>
    <lineage>
        <taxon>Bacteria</taxon>
        <taxon>Bacillati</taxon>
        <taxon>Bacillota</taxon>
        <taxon>Clostridia</taxon>
        <taxon>Lachnospirales</taxon>
        <taxon>Lachnospiraceae</taxon>
        <taxon>Hungatella</taxon>
    </lineage>
</organism>
<evidence type="ECO:0000256" key="3">
    <source>
        <dbReference type="ARBA" id="ARBA00023125"/>
    </source>
</evidence>
<dbReference type="PATRIC" id="fig|742737.3.peg.273"/>
<dbReference type="AlphaFoldDB" id="G5I9T8"/>
<protein>
    <recommendedName>
        <fullName evidence="5">HTH lacI-type domain-containing protein</fullName>
    </recommendedName>
</protein>
<dbReference type="InterPro" id="IPR000843">
    <property type="entry name" value="HTH_LacI"/>
</dbReference>
<dbReference type="EMBL" id="ADLN01000001">
    <property type="protein sequence ID" value="EHI61827.1"/>
    <property type="molecule type" value="Genomic_DNA"/>
</dbReference>
<dbReference type="GO" id="GO:0003700">
    <property type="term" value="F:DNA-binding transcription factor activity"/>
    <property type="evidence" value="ECO:0007669"/>
    <property type="project" value="TreeGrafter"/>
</dbReference>
<keyword evidence="3" id="KW-0238">DNA-binding</keyword>
<proteinExistence type="predicted"/>
<evidence type="ECO:0000256" key="1">
    <source>
        <dbReference type="ARBA" id="ARBA00022491"/>
    </source>
</evidence>
<dbReference type="Gene3D" id="1.10.260.40">
    <property type="entry name" value="lambda repressor-like DNA-binding domains"/>
    <property type="match status" value="1"/>
</dbReference>
<dbReference type="Proteomes" id="UP000005384">
    <property type="component" value="Unassembled WGS sequence"/>
</dbReference>
<dbReference type="GO" id="GO:0000976">
    <property type="term" value="F:transcription cis-regulatory region binding"/>
    <property type="evidence" value="ECO:0007669"/>
    <property type="project" value="TreeGrafter"/>
</dbReference>
<evidence type="ECO:0000313" key="6">
    <source>
        <dbReference type="EMBL" id="EHI61827.1"/>
    </source>
</evidence>
<keyword evidence="2" id="KW-0805">Transcription regulation</keyword>
<evidence type="ECO:0000256" key="4">
    <source>
        <dbReference type="ARBA" id="ARBA00023163"/>
    </source>
</evidence>
<dbReference type="Pfam" id="PF00356">
    <property type="entry name" value="LacI"/>
    <property type="match status" value="1"/>
</dbReference>
<dbReference type="Pfam" id="PF13377">
    <property type="entry name" value="Peripla_BP_3"/>
    <property type="match status" value="1"/>
</dbReference>
<dbReference type="InterPro" id="IPR010982">
    <property type="entry name" value="Lambda_DNA-bd_dom_sf"/>
</dbReference>
<dbReference type="RefSeq" id="WP_006778260.1">
    <property type="nucleotide sequence ID" value="NZ_CP040506.1"/>
</dbReference>
<evidence type="ECO:0000313" key="7">
    <source>
        <dbReference type="Proteomes" id="UP000005384"/>
    </source>
</evidence>
<dbReference type="OrthoDB" id="369222at2"/>
<dbReference type="SUPFAM" id="SSF47413">
    <property type="entry name" value="lambda repressor-like DNA-binding domains"/>
    <property type="match status" value="1"/>
</dbReference>
<gene>
    <name evidence="6" type="ORF">HMPREF9473_00278</name>
</gene>
<dbReference type="PANTHER" id="PTHR30146">
    <property type="entry name" value="LACI-RELATED TRANSCRIPTIONAL REPRESSOR"/>
    <property type="match status" value="1"/>
</dbReference>
<dbReference type="Gene3D" id="3.40.50.2300">
    <property type="match status" value="2"/>
</dbReference>
<dbReference type="CDD" id="cd01392">
    <property type="entry name" value="HTH_LacI"/>
    <property type="match status" value="1"/>
</dbReference>
<accession>G5I9T8</accession>
<reference evidence="6 7" key="1">
    <citation type="submission" date="2011-08" db="EMBL/GenBank/DDBJ databases">
        <title>The Genome Sequence of Clostridium hathewayi WAL-18680.</title>
        <authorList>
            <consortium name="The Broad Institute Genome Sequencing Platform"/>
            <person name="Earl A."/>
            <person name="Ward D."/>
            <person name="Feldgarden M."/>
            <person name="Gevers D."/>
            <person name="Finegold S.M."/>
            <person name="Summanen P.H."/>
            <person name="Molitoris D.R."/>
            <person name="Song M."/>
            <person name="Daigneault M."/>
            <person name="Allen-Vercoe E."/>
            <person name="Young S.K."/>
            <person name="Zeng Q."/>
            <person name="Gargeya S."/>
            <person name="Fitzgerald M."/>
            <person name="Haas B."/>
            <person name="Abouelleil A."/>
            <person name="Alvarado L."/>
            <person name="Arachchi H.M."/>
            <person name="Berlin A."/>
            <person name="Brown A."/>
            <person name="Chapman S.B."/>
            <person name="Chen Z."/>
            <person name="Dunbar C."/>
            <person name="Freedman E."/>
            <person name="Gearin G."/>
            <person name="Gellesch M."/>
            <person name="Goldberg J."/>
            <person name="Griggs A."/>
            <person name="Gujja S."/>
            <person name="Heiman D."/>
            <person name="Howarth C."/>
            <person name="Larson L."/>
            <person name="Lui A."/>
            <person name="MacDonald P.J.P."/>
            <person name="Montmayeur A."/>
            <person name="Murphy C."/>
            <person name="Neiman D."/>
            <person name="Pearson M."/>
            <person name="Priest M."/>
            <person name="Roberts A."/>
            <person name="Saif S."/>
            <person name="Shea T."/>
            <person name="Shenoy N."/>
            <person name="Sisk P."/>
            <person name="Stolte C."/>
            <person name="Sykes S."/>
            <person name="Wortman J."/>
            <person name="Nusbaum C."/>
            <person name="Birren B."/>
        </authorList>
    </citation>
    <scope>NUCLEOTIDE SEQUENCE [LARGE SCALE GENOMIC DNA]</scope>
    <source>
        <strain evidence="6 7">WAL-18680</strain>
    </source>
</reference>
<dbReference type="HOGENOM" id="CLU_037628_6_0_9"/>
<feature type="domain" description="HTH lacI-type" evidence="5">
    <location>
        <begin position="3"/>
        <end position="58"/>
    </location>
</feature>
<dbReference type="InterPro" id="IPR028082">
    <property type="entry name" value="Peripla_BP_I"/>
</dbReference>
<dbReference type="PANTHER" id="PTHR30146:SF148">
    <property type="entry name" value="HTH-TYPE TRANSCRIPTIONAL REPRESSOR PURR-RELATED"/>
    <property type="match status" value="1"/>
</dbReference>
<dbReference type="InterPro" id="IPR046335">
    <property type="entry name" value="LacI/GalR-like_sensor"/>
</dbReference>
<evidence type="ECO:0000259" key="5">
    <source>
        <dbReference type="PROSITE" id="PS50932"/>
    </source>
</evidence>
<dbReference type="PROSITE" id="PS50932">
    <property type="entry name" value="HTH_LACI_2"/>
    <property type="match status" value="1"/>
</dbReference>
<dbReference type="SUPFAM" id="SSF53822">
    <property type="entry name" value="Periplasmic binding protein-like I"/>
    <property type="match status" value="1"/>
</dbReference>
<evidence type="ECO:0000256" key="2">
    <source>
        <dbReference type="ARBA" id="ARBA00023015"/>
    </source>
</evidence>
<comment type="caution">
    <text evidence="6">The sequence shown here is derived from an EMBL/GenBank/DDBJ whole genome shotgun (WGS) entry which is preliminary data.</text>
</comment>